<dbReference type="EMBL" id="JARUHM010000009">
    <property type="protein sequence ID" value="MDT9410852.1"/>
    <property type="molecule type" value="Genomic_DNA"/>
</dbReference>
<dbReference type="InterPro" id="IPR000522">
    <property type="entry name" value="ABC_transptr_permease_BtuC"/>
</dbReference>
<proteinExistence type="inferred from homology"/>
<comment type="similarity">
    <text evidence="2">Belongs to the binding-protein-dependent transport system permease family. FecCD subfamily.</text>
</comment>
<feature type="transmembrane region" description="Helical" evidence="8">
    <location>
        <begin position="51"/>
        <end position="69"/>
    </location>
</feature>
<evidence type="ECO:0000256" key="8">
    <source>
        <dbReference type="SAM" id="Phobius"/>
    </source>
</evidence>
<keyword evidence="12" id="KW-1185">Reference proteome</keyword>
<dbReference type="RefSeq" id="WP_155872436.1">
    <property type="nucleotide sequence ID" value="NZ_CP168248.1"/>
</dbReference>
<dbReference type="CDD" id="cd06550">
    <property type="entry name" value="TM_ABC_iron-siderophores_like"/>
    <property type="match status" value="1"/>
</dbReference>
<evidence type="ECO:0000256" key="3">
    <source>
        <dbReference type="ARBA" id="ARBA00022448"/>
    </source>
</evidence>
<dbReference type="Proteomes" id="UP001265983">
    <property type="component" value="Unassembled WGS sequence"/>
</dbReference>
<feature type="transmembrane region" description="Helical" evidence="8">
    <location>
        <begin position="224"/>
        <end position="246"/>
    </location>
</feature>
<evidence type="ECO:0000256" key="6">
    <source>
        <dbReference type="ARBA" id="ARBA00022989"/>
    </source>
</evidence>
<evidence type="ECO:0000313" key="12">
    <source>
        <dbReference type="Proteomes" id="UP001265983"/>
    </source>
</evidence>
<dbReference type="Proteomes" id="UP000423525">
    <property type="component" value="Chromosome"/>
</dbReference>
<feature type="transmembrane region" description="Helical" evidence="8">
    <location>
        <begin position="295"/>
        <end position="312"/>
    </location>
</feature>
<feature type="transmembrane region" description="Helical" evidence="8">
    <location>
        <begin position="133"/>
        <end position="154"/>
    </location>
</feature>
<reference evidence="10 11" key="1">
    <citation type="submission" date="2019-11" db="EMBL/GenBank/DDBJ databases">
        <authorList>
            <person name="Brisse S."/>
        </authorList>
    </citation>
    <scope>NUCLEOTIDE SEQUENCE [LARGE SCALE GENOMIC DNA]</scope>
    <source>
        <strain evidence="10">FRC0190</strain>
    </source>
</reference>
<dbReference type="KEGG" id="crf:FRC0190_01022"/>
<gene>
    <name evidence="10" type="ORF">FRC0190_01022</name>
    <name evidence="9" type="ORF">P8T80_05565</name>
</gene>
<evidence type="ECO:0000256" key="7">
    <source>
        <dbReference type="ARBA" id="ARBA00023136"/>
    </source>
</evidence>
<evidence type="ECO:0000256" key="1">
    <source>
        <dbReference type="ARBA" id="ARBA00004651"/>
    </source>
</evidence>
<evidence type="ECO:0000256" key="4">
    <source>
        <dbReference type="ARBA" id="ARBA00022475"/>
    </source>
</evidence>
<evidence type="ECO:0000313" key="10">
    <source>
        <dbReference type="EMBL" id="VZH85037.1"/>
    </source>
</evidence>
<dbReference type="PANTHER" id="PTHR30472:SF24">
    <property type="entry name" value="FERRIC ENTEROBACTIN TRANSPORT SYSTEM PERMEASE PROTEIN FEPG"/>
    <property type="match status" value="1"/>
</dbReference>
<keyword evidence="3" id="KW-0813">Transport</keyword>
<dbReference type="Gene3D" id="1.10.3470.10">
    <property type="entry name" value="ABC transporter involved in vitamin B12 uptake, BtuC"/>
    <property type="match status" value="1"/>
</dbReference>
<keyword evidence="6 8" id="KW-1133">Transmembrane helix</keyword>
<reference evidence="9 12" key="2">
    <citation type="submission" date="2023-03" db="EMBL/GenBank/DDBJ databases">
        <title>Whole genome sequence of the first Corynebacterium rouxii strains isolated in Brazil: a recent member of Corynebacterium diphtheriae complex.</title>
        <authorList>
            <person name="Vieira V."/>
            <person name="Ramos J.N."/>
            <person name="Araujo M.R.B."/>
            <person name="Baio P.V."/>
            <person name="Sant'Anna L.O."/>
            <person name="Veras J.F.C."/>
            <person name="Vieira E.M.D."/>
            <person name="Sousa M.A.B."/>
            <person name="Camargo C.H."/>
            <person name="Sacchi C.T."/>
            <person name="Campos K.R."/>
            <person name="Santos M.B.N."/>
            <person name="Bokermann S."/>
            <person name="Alvim L.B."/>
            <person name="Santos L.S."/>
            <person name="Mattos-Guaraldi A.L."/>
        </authorList>
    </citation>
    <scope>NUCLEOTIDE SEQUENCE [LARGE SCALE GENOMIC DNA]</scope>
    <source>
        <strain evidence="9 12">70862</strain>
    </source>
</reference>
<accession>A0A6I8MFG9</accession>
<dbReference type="InterPro" id="IPR037294">
    <property type="entry name" value="ABC_BtuC-like"/>
</dbReference>
<evidence type="ECO:0000256" key="5">
    <source>
        <dbReference type="ARBA" id="ARBA00022692"/>
    </source>
</evidence>
<feature type="transmembrane region" description="Helical" evidence="8">
    <location>
        <begin position="178"/>
        <end position="198"/>
    </location>
</feature>
<dbReference type="PANTHER" id="PTHR30472">
    <property type="entry name" value="FERRIC ENTEROBACTIN TRANSPORT SYSTEM PERMEASE PROTEIN"/>
    <property type="match status" value="1"/>
</dbReference>
<dbReference type="GO" id="GO:0005886">
    <property type="term" value="C:plasma membrane"/>
    <property type="evidence" value="ECO:0007669"/>
    <property type="project" value="UniProtKB-SubCell"/>
</dbReference>
<dbReference type="GO" id="GO:0033214">
    <property type="term" value="P:siderophore-iron import into cell"/>
    <property type="evidence" value="ECO:0007669"/>
    <property type="project" value="TreeGrafter"/>
</dbReference>
<evidence type="ECO:0000313" key="9">
    <source>
        <dbReference type="EMBL" id="MDT9410852.1"/>
    </source>
</evidence>
<evidence type="ECO:0000313" key="11">
    <source>
        <dbReference type="Proteomes" id="UP000423525"/>
    </source>
</evidence>
<feature type="transmembrane region" description="Helical" evidence="8">
    <location>
        <begin position="106"/>
        <end position="126"/>
    </location>
</feature>
<dbReference type="SUPFAM" id="SSF81345">
    <property type="entry name" value="ABC transporter involved in vitamin B12 uptake, BtuC"/>
    <property type="match status" value="1"/>
</dbReference>
<keyword evidence="7 8" id="KW-0472">Membrane</keyword>
<organism evidence="10 11">
    <name type="scientific">Corynebacterium rouxii</name>
    <dbReference type="NCBI Taxonomy" id="2719119"/>
    <lineage>
        <taxon>Bacteria</taxon>
        <taxon>Bacillati</taxon>
        <taxon>Actinomycetota</taxon>
        <taxon>Actinomycetes</taxon>
        <taxon>Mycobacteriales</taxon>
        <taxon>Corynebacteriaceae</taxon>
        <taxon>Corynebacterium</taxon>
    </lineage>
</organism>
<protein>
    <submittedName>
        <fullName evidence="9">Iron chelate uptake ABC transporter family permease subunit</fullName>
    </submittedName>
    <submittedName>
        <fullName evidence="10">Membrane protein</fullName>
    </submittedName>
</protein>
<name>A0A6I8MFG9_9CORY</name>
<feature type="transmembrane region" description="Helical" evidence="8">
    <location>
        <begin position="266"/>
        <end position="283"/>
    </location>
</feature>
<dbReference type="Pfam" id="PF01032">
    <property type="entry name" value="FecCD"/>
    <property type="match status" value="1"/>
</dbReference>
<comment type="subcellular location">
    <subcellularLocation>
        <location evidence="1">Cell membrane</location>
        <topology evidence="1">Multi-pass membrane protein</topology>
    </subcellularLocation>
</comment>
<evidence type="ECO:0000256" key="2">
    <source>
        <dbReference type="ARBA" id="ARBA00007935"/>
    </source>
</evidence>
<dbReference type="EMBL" id="LR738855">
    <property type="protein sequence ID" value="VZH85037.1"/>
    <property type="molecule type" value="Genomic_DNA"/>
</dbReference>
<sequence length="319" mass="33046">MRVLVILSSLLLVTAAYSLVIPGAGLSTWQLLTSETPLAHTVVMQWRLPRVVTGILVGAALAIAGSLFQSLTRNPLGSPDIIGFSTGAYTGVIAAFLLGWSGFGATVTGALIGGLAVSAVVIALSVRTRIDGLRIILVGLGISAMLSALNRWLITRGELDTALSAASWGAGSLNGLRWTIAIPACCVLAILITATIPLRRFLEVLSLGDDLAVGLGLRLQLTKLLLLLSGVFLVAATTAVAGPIAFVALASPHIARALTSSARTPLVETSVIGALLIIVADLIGQRLFYPTQLPVGLVTVTIGGMYLLWLIARGSKENS</sequence>
<dbReference type="GO" id="GO:0022857">
    <property type="term" value="F:transmembrane transporter activity"/>
    <property type="evidence" value="ECO:0007669"/>
    <property type="project" value="InterPro"/>
</dbReference>
<keyword evidence="4" id="KW-1003">Cell membrane</keyword>
<keyword evidence="5 8" id="KW-0812">Transmembrane</keyword>
<feature type="transmembrane region" description="Helical" evidence="8">
    <location>
        <begin position="81"/>
        <end position="100"/>
    </location>
</feature>
<dbReference type="AlphaFoldDB" id="A0A6I8MFG9"/>